<feature type="transmembrane region" description="Helical" evidence="2">
    <location>
        <begin position="131"/>
        <end position="154"/>
    </location>
</feature>
<feature type="compositionally biased region" description="Basic and acidic residues" evidence="1">
    <location>
        <begin position="430"/>
        <end position="443"/>
    </location>
</feature>
<evidence type="ECO:0000313" key="4">
    <source>
        <dbReference type="EMBL" id="PAU83036.1"/>
    </source>
</evidence>
<feature type="transmembrane region" description="Helical" evidence="2">
    <location>
        <begin position="72"/>
        <end position="91"/>
    </location>
</feature>
<dbReference type="EMBL" id="NSKC01000008">
    <property type="protein sequence ID" value="PAU83036.1"/>
    <property type="molecule type" value="Genomic_DNA"/>
</dbReference>
<dbReference type="Gene3D" id="1.20.1250.20">
    <property type="entry name" value="MFS general substrate transporter like domains"/>
    <property type="match status" value="2"/>
</dbReference>
<feature type="transmembrane region" description="Helical" evidence="2">
    <location>
        <begin position="160"/>
        <end position="177"/>
    </location>
</feature>
<sequence>MNRNDRAIVGFTTIGHATFHLYELAIPLFIVYWLADFDVSAAVIGAVVGGGLALVGVGALGSGVLADKYGSARLVTASILGMGGSFVLIGLSPRIEVLSLALLAWGAASSLYHPAALSLLTRGTAEQGTALAYHGAAGNVGTAIGPFAAAVLLTFAPWEWVAFAFALPAVAAAALAFRFDFDETAGVDPAAEPDAPSATDGETGVAAFLAQSRRLFTGGFVVAFAIMMVHGVYSRGVISFLPEILADLPLFAPVPIGAESFEPSQYVFAGLLLLGAGGQYVGGKLTDRVRIEHALIGAYAGIVAVSLAFLPAASAGIAPMLVVCGALGAGIYMTAPIRQALLAAYSAADVRGLSFGYFYLGVYGVGAAGAALAGAVLTYGSTETFFVVFAAIAGLAVVLGGLLLVRFSAASSGGDRGDDSDGSDADEADHDGTDPGDRDGVKS</sequence>
<keyword evidence="2" id="KW-1133">Transmembrane helix</keyword>
<dbReference type="SUPFAM" id="SSF103473">
    <property type="entry name" value="MFS general substrate transporter"/>
    <property type="match status" value="1"/>
</dbReference>
<dbReference type="PANTHER" id="PTHR43129:SF1">
    <property type="entry name" value="FOSMIDOMYCIN RESISTANCE PROTEIN"/>
    <property type="match status" value="1"/>
</dbReference>
<evidence type="ECO:0000256" key="1">
    <source>
        <dbReference type="SAM" id="MobiDB-lite"/>
    </source>
</evidence>
<dbReference type="GO" id="GO:0022857">
    <property type="term" value="F:transmembrane transporter activity"/>
    <property type="evidence" value="ECO:0007669"/>
    <property type="project" value="InterPro"/>
</dbReference>
<reference evidence="4 5" key="1">
    <citation type="submission" date="2017-08" db="EMBL/GenBank/DDBJ databases">
        <title>The strain WRN001 was isolated from Binhai saline alkaline soil, Tianjin, China.</title>
        <authorList>
            <person name="Liu D."/>
            <person name="Zhang G."/>
        </authorList>
    </citation>
    <scope>NUCLEOTIDE SEQUENCE [LARGE SCALE GENOMIC DNA]</scope>
    <source>
        <strain evidence="4 5">WN019</strain>
    </source>
</reference>
<gene>
    <name evidence="4" type="ORF">CK500_13015</name>
</gene>
<evidence type="ECO:0000313" key="5">
    <source>
        <dbReference type="Proteomes" id="UP000218083"/>
    </source>
</evidence>
<feature type="transmembrane region" description="Helical" evidence="2">
    <location>
        <begin position="317"/>
        <end position="335"/>
    </location>
</feature>
<dbReference type="RefSeq" id="WP_095637647.1">
    <property type="nucleotide sequence ID" value="NZ_NSKC01000008.1"/>
</dbReference>
<dbReference type="GO" id="GO:0005886">
    <property type="term" value="C:plasma membrane"/>
    <property type="evidence" value="ECO:0007669"/>
    <property type="project" value="TreeGrafter"/>
</dbReference>
<accession>A0A2A2FC52</accession>
<feature type="domain" description="Major facilitator superfamily (MFS) profile" evidence="3">
    <location>
        <begin position="1"/>
        <end position="408"/>
    </location>
</feature>
<evidence type="ECO:0000256" key="2">
    <source>
        <dbReference type="SAM" id="Phobius"/>
    </source>
</evidence>
<keyword evidence="2" id="KW-0812">Transmembrane</keyword>
<feature type="transmembrane region" description="Helical" evidence="2">
    <location>
        <begin position="294"/>
        <end position="311"/>
    </location>
</feature>
<feature type="transmembrane region" description="Helical" evidence="2">
    <location>
        <begin position="215"/>
        <end position="233"/>
    </location>
</feature>
<feature type="compositionally biased region" description="Acidic residues" evidence="1">
    <location>
        <begin position="418"/>
        <end position="429"/>
    </location>
</feature>
<organism evidence="4 5">
    <name type="scientific">Halorubrum salipaludis</name>
    <dbReference type="NCBI Taxonomy" id="2032630"/>
    <lineage>
        <taxon>Archaea</taxon>
        <taxon>Methanobacteriati</taxon>
        <taxon>Methanobacteriota</taxon>
        <taxon>Stenosarchaea group</taxon>
        <taxon>Halobacteria</taxon>
        <taxon>Halobacteriales</taxon>
        <taxon>Haloferacaceae</taxon>
        <taxon>Halorubrum</taxon>
    </lineage>
</organism>
<evidence type="ECO:0000259" key="3">
    <source>
        <dbReference type="PROSITE" id="PS50850"/>
    </source>
</evidence>
<feature type="transmembrane region" description="Helical" evidence="2">
    <location>
        <begin position="265"/>
        <end position="282"/>
    </location>
</feature>
<feature type="transmembrane region" description="Helical" evidence="2">
    <location>
        <begin position="97"/>
        <end position="119"/>
    </location>
</feature>
<feature type="region of interest" description="Disordered" evidence="1">
    <location>
        <begin position="411"/>
        <end position="443"/>
    </location>
</feature>
<proteinExistence type="predicted"/>
<dbReference type="InterPro" id="IPR020846">
    <property type="entry name" value="MFS_dom"/>
</dbReference>
<keyword evidence="5" id="KW-1185">Reference proteome</keyword>
<name>A0A2A2FC52_9EURY</name>
<dbReference type="Proteomes" id="UP000218083">
    <property type="component" value="Unassembled WGS sequence"/>
</dbReference>
<dbReference type="PANTHER" id="PTHR43129">
    <property type="entry name" value="FOSMIDOMYCIN RESISTANCE PROTEIN"/>
    <property type="match status" value="1"/>
</dbReference>
<dbReference type="Pfam" id="PF07690">
    <property type="entry name" value="MFS_1"/>
    <property type="match status" value="1"/>
</dbReference>
<keyword evidence="2" id="KW-0472">Membrane</keyword>
<dbReference type="PROSITE" id="PS50850">
    <property type="entry name" value="MFS"/>
    <property type="match status" value="1"/>
</dbReference>
<feature type="transmembrane region" description="Helical" evidence="2">
    <location>
        <begin position="7"/>
        <end position="35"/>
    </location>
</feature>
<feature type="transmembrane region" description="Helical" evidence="2">
    <location>
        <begin position="41"/>
        <end position="65"/>
    </location>
</feature>
<dbReference type="InterPro" id="IPR036259">
    <property type="entry name" value="MFS_trans_sf"/>
</dbReference>
<feature type="transmembrane region" description="Helical" evidence="2">
    <location>
        <begin position="385"/>
        <end position="405"/>
    </location>
</feature>
<dbReference type="AlphaFoldDB" id="A0A2A2FC52"/>
<dbReference type="OrthoDB" id="204590at2157"/>
<feature type="transmembrane region" description="Helical" evidence="2">
    <location>
        <begin position="356"/>
        <end position="379"/>
    </location>
</feature>
<dbReference type="InterPro" id="IPR011701">
    <property type="entry name" value="MFS"/>
</dbReference>
<comment type="caution">
    <text evidence="4">The sequence shown here is derived from an EMBL/GenBank/DDBJ whole genome shotgun (WGS) entry which is preliminary data.</text>
</comment>
<protein>
    <submittedName>
        <fullName evidence="4">MFS transporter</fullName>
    </submittedName>
</protein>